<comment type="caution">
    <text evidence="1">The sequence shown here is derived from an EMBL/GenBank/DDBJ whole genome shotgun (WGS) entry which is preliminary data.</text>
</comment>
<dbReference type="AlphaFoldDB" id="A0A368GRV8"/>
<dbReference type="Proteomes" id="UP000252519">
    <property type="component" value="Unassembled WGS sequence"/>
</dbReference>
<name>A0A368GRV8_ANCCA</name>
<gene>
    <name evidence="1" type="ORF">ANCCAN_07956</name>
</gene>
<keyword evidence="2" id="KW-1185">Reference proteome</keyword>
<proteinExistence type="predicted"/>
<dbReference type="EMBL" id="JOJR01000088">
    <property type="protein sequence ID" value="RCN46009.1"/>
    <property type="molecule type" value="Genomic_DNA"/>
</dbReference>
<reference evidence="1 2" key="1">
    <citation type="submission" date="2014-10" db="EMBL/GenBank/DDBJ databases">
        <title>Draft genome of the hookworm Ancylostoma caninum.</title>
        <authorList>
            <person name="Mitreva M."/>
        </authorList>
    </citation>
    <scope>NUCLEOTIDE SEQUENCE [LARGE SCALE GENOMIC DNA]</scope>
    <source>
        <strain evidence="1 2">Baltimore</strain>
    </source>
</reference>
<organism evidence="1 2">
    <name type="scientific">Ancylostoma caninum</name>
    <name type="common">Dog hookworm</name>
    <dbReference type="NCBI Taxonomy" id="29170"/>
    <lineage>
        <taxon>Eukaryota</taxon>
        <taxon>Metazoa</taxon>
        <taxon>Ecdysozoa</taxon>
        <taxon>Nematoda</taxon>
        <taxon>Chromadorea</taxon>
        <taxon>Rhabditida</taxon>
        <taxon>Rhabditina</taxon>
        <taxon>Rhabditomorpha</taxon>
        <taxon>Strongyloidea</taxon>
        <taxon>Ancylostomatidae</taxon>
        <taxon>Ancylostomatinae</taxon>
        <taxon>Ancylostoma</taxon>
    </lineage>
</organism>
<evidence type="ECO:0000313" key="1">
    <source>
        <dbReference type="EMBL" id="RCN46009.1"/>
    </source>
</evidence>
<protein>
    <submittedName>
        <fullName evidence="1">Uncharacterized protein</fullName>
    </submittedName>
</protein>
<evidence type="ECO:0000313" key="2">
    <source>
        <dbReference type="Proteomes" id="UP000252519"/>
    </source>
</evidence>
<sequence>MADVPKARGLPSRVVRPTEVVGAKPLFPVRRILPAPTTHTDTNIPVQYSIKLYTLPAFSSNSKSGRMVDSLPVELR</sequence>
<accession>A0A368GRV8</accession>